<evidence type="ECO:0000313" key="2">
    <source>
        <dbReference type="EMBL" id="TNN36335.1"/>
    </source>
</evidence>
<gene>
    <name evidence="2" type="ORF">EYF80_053503</name>
</gene>
<accession>A0A4Z2F5F1</accession>
<dbReference type="EMBL" id="SRLO01001631">
    <property type="protein sequence ID" value="TNN36335.1"/>
    <property type="molecule type" value="Genomic_DNA"/>
</dbReference>
<evidence type="ECO:0000256" key="1">
    <source>
        <dbReference type="SAM" id="MobiDB-lite"/>
    </source>
</evidence>
<proteinExistence type="predicted"/>
<feature type="region of interest" description="Disordered" evidence="1">
    <location>
        <begin position="58"/>
        <end position="78"/>
    </location>
</feature>
<feature type="compositionally biased region" description="Polar residues" evidence="1">
    <location>
        <begin position="64"/>
        <end position="73"/>
    </location>
</feature>
<comment type="caution">
    <text evidence="2">The sequence shown here is derived from an EMBL/GenBank/DDBJ whole genome shotgun (WGS) entry which is preliminary data.</text>
</comment>
<evidence type="ECO:0000313" key="3">
    <source>
        <dbReference type="Proteomes" id="UP000314294"/>
    </source>
</evidence>
<dbReference type="AlphaFoldDB" id="A0A4Z2F5F1"/>
<sequence>MEFGDFVSTDIRTTRNTRPHDSACKPPSAIEHKITPKSPLYRKRQYFAKRHTRFTAKPEVEPMTSCTESSSRSDYPADSEAHAMLRSMTLDPNRPGNDRCPTSMCVFFFAYHL</sequence>
<name>A0A4Z2F5F1_9TELE</name>
<feature type="region of interest" description="Disordered" evidence="1">
    <location>
        <begin position="1"/>
        <end position="29"/>
    </location>
</feature>
<protein>
    <submittedName>
        <fullName evidence="2">Uncharacterized protein</fullName>
    </submittedName>
</protein>
<organism evidence="2 3">
    <name type="scientific">Liparis tanakae</name>
    <name type="common">Tanaka's snailfish</name>
    <dbReference type="NCBI Taxonomy" id="230148"/>
    <lineage>
        <taxon>Eukaryota</taxon>
        <taxon>Metazoa</taxon>
        <taxon>Chordata</taxon>
        <taxon>Craniata</taxon>
        <taxon>Vertebrata</taxon>
        <taxon>Euteleostomi</taxon>
        <taxon>Actinopterygii</taxon>
        <taxon>Neopterygii</taxon>
        <taxon>Teleostei</taxon>
        <taxon>Neoteleostei</taxon>
        <taxon>Acanthomorphata</taxon>
        <taxon>Eupercaria</taxon>
        <taxon>Perciformes</taxon>
        <taxon>Cottioidei</taxon>
        <taxon>Cottales</taxon>
        <taxon>Liparidae</taxon>
        <taxon>Liparis</taxon>
    </lineage>
</organism>
<dbReference type="Proteomes" id="UP000314294">
    <property type="component" value="Unassembled WGS sequence"/>
</dbReference>
<keyword evidence="3" id="KW-1185">Reference proteome</keyword>
<reference evidence="2 3" key="1">
    <citation type="submission" date="2019-03" db="EMBL/GenBank/DDBJ databases">
        <title>First draft genome of Liparis tanakae, snailfish: a comprehensive survey of snailfish specific genes.</title>
        <authorList>
            <person name="Kim W."/>
            <person name="Song I."/>
            <person name="Jeong J.-H."/>
            <person name="Kim D."/>
            <person name="Kim S."/>
            <person name="Ryu S."/>
            <person name="Song J.Y."/>
            <person name="Lee S.K."/>
        </authorList>
    </citation>
    <scope>NUCLEOTIDE SEQUENCE [LARGE SCALE GENOMIC DNA]</scope>
    <source>
        <tissue evidence="2">Muscle</tissue>
    </source>
</reference>